<dbReference type="Proteomes" id="UP001218188">
    <property type="component" value="Unassembled WGS sequence"/>
</dbReference>
<protein>
    <submittedName>
        <fullName evidence="2">Uncharacterized protein</fullName>
    </submittedName>
</protein>
<feature type="region of interest" description="Disordered" evidence="1">
    <location>
        <begin position="145"/>
        <end position="166"/>
    </location>
</feature>
<keyword evidence="3" id="KW-1185">Reference proteome</keyword>
<evidence type="ECO:0000313" key="2">
    <source>
        <dbReference type="EMBL" id="KAJ7027292.1"/>
    </source>
</evidence>
<name>A0AAD6WVY9_9AGAR</name>
<organism evidence="2 3">
    <name type="scientific">Mycena alexandri</name>
    <dbReference type="NCBI Taxonomy" id="1745969"/>
    <lineage>
        <taxon>Eukaryota</taxon>
        <taxon>Fungi</taxon>
        <taxon>Dikarya</taxon>
        <taxon>Basidiomycota</taxon>
        <taxon>Agaricomycotina</taxon>
        <taxon>Agaricomycetes</taxon>
        <taxon>Agaricomycetidae</taxon>
        <taxon>Agaricales</taxon>
        <taxon>Marasmiineae</taxon>
        <taxon>Mycenaceae</taxon>
        <taxon>Mycena</taxon>
    </lineage>
</organism>
<proteinExistence type="predicted"/>
<evidence type="ECO:0000313" key="3">
    <source>
        <dbReference type="Proteomes" id="UP001218188"/>
    </source>
</evidence>
<dbReference type="EMBL" id="JARJCM010000126">
    <property type="protein sequence ID" value="KAJ7027292.1"/>
    <property type="molecule type" value="Genomic_DNA"/>
</dbReference>
<sequence length="244" mass="27237">MSRSGCNDSLPPTPNHTSAGMAAREGREDNGGWGRGVVPRRVPGHRRAYNFPIRCDGGDGVAVRRGLCATDVVVEITVRRRWRRRPSYMLLVIVALNSWAVRRSFRRRHHIATKYQVHAVPFDFLKNIETQVAYSKNLANNAKANVKKSTEDATPSRLRKQLGKRNSGKGTQVAFVVELNVPSILVNIEFNPHLTSNVGPRSDRAQLLQMAKCHVIDEIGGLHFKAFDCADRLMRSLTGCSNKV</sequence>
<comment type="caution">
    <text evidence="2">The sequence shown here is derived from an EMBL/GenBank/DDBJ whole genome shotgun (WGS) entry which is preliminary data.</text>
</comment>
<feature type="compositionally biased region" description="Basic residues" evidence="1">
    <location>
        <begin position="157"/>
        <end position="166"/>
    </location>
</feature>
<evidence type="ECO:0000256" key="1">
    <source>
        <dbReference type="SAM" id="MobiDB-lite"/>
    </source>
</evidence>
<gene>
    <name evidence="2" type="ORF">C8F04DRAFT_1267205</name>
</gene>
<feature type="region of interest" description="Disordered" evidence="1">
    <location>
        <begin position="1"/>
        <end position="39"/>
    </location>
</feature>
<dbReference type="AlphaFoldDB" id="A0AAD6WVY9"/>
<accession>A0AAD6WVY9</accession>
<reference evidence="2" key="1">
    <citation type="submission" date="2023-03" db="EMBL/GenBank/DDBJ databases">
        <title>Massive genome expansion in bonnet fungi (Mycena s.s.) driven by repeated elements and novel gene families across ecological guilds.</title>
        <authorList>
            <consortium name="Lawrence Berkeley National Laboratory"/>
            <person name="Harder C.B."/>
            <person name="Miyauchi S."/>
            <person name="Viragh M."/>
            <person name="Kuo A."/>
            <person name="Thoen E."/>
            <person name="Andreopoulos B."/>
            <person name="Lu D."/>
            <person name="Skrede I."/>
            <person name="Drula E."/>
            <person name="Henrissat B."/>
            <person name="Morin E."/>
            <person name="Kohler A."/>
            <person name="Barry K."/>
            <person name="LaButti K."/>
            <person name="Morin E."/>
            <person name="Salamov A."/>
            <person name="Lipzen A."/>
            <person name="Mereny Z."/>
            <person name="Hegedus B."/>
            <person name="Baldrian P."/>
            <person name="Stursova M."/>
            <person name="Weitz H."/>
            <person name="Taylor A."/>
            <person name="Grigoriev I.V."/>
            <person name="Nagy L.G."/>
            <person name="Martin F."/>
            <person name="Kauserud H."/>
        </authorList>
    </citation>
    <scope>NUCLEOTIDE SEQUENCE</scope>
    <source>
        <strain evidence="2">CBHHK200</strain>
    </source>
</reference>